<dbReference type="Gene3D" id="1.10.10.60">
    <property type="entry name" value="Homeodomain-like"/>
    <property type="match status" value="2"/>
</dbReference>
<evidence type="ECO:0000256" key="3">
    <source>
        <dbReference type="ARBA" id="ARBA00023163"/>
    </source>
</evidence>
<dbReference type="SUPFAM" id="SSF46689">
    <property type="entry name" value="Homeodomain-like"/>
    <property type="match status" value="2"/>
</dbReference>
<dbReference type="EMBL" id="JBHUIK010000001">
    <property type="protein sequence ID" value="MFD2212165.1"/>
    <property type="molecule type" value="Genomic_DNA"/>
</dbReference>
<dbReference type="InterPro" id="IPR020449">
    <property type="entry name" value="Tscrpt_reg_AraC-type_HTH"/>
</dbReference>
<dbReference type="InterPro" id="IPR014710">
    <property type="entry name" value="RmlC-like_jellyroll"/>
</dbReference>
<dbReference type="PRINTS" id="PR00032">
    <property type="entry name" value="HTHARAC"/>
</dbReference>
<dbReference type="PANTHER" id="PTHR43280:SF30">
    <property type="entry name" value="MMSAB OPERON REGULATORY PROTEIN"/>
    <property type="match status" value="1"/>
</dbReference>
<evidence type="ECO:0000313" key="5">
    <source>
        <dbReference type="EMBL" id="MFD2212165.1"/>
    </source>
</evidence>
<dbReference type="Pfam" id="PF12833">
    <property type="entry name" value="HTH_18"/>
    <property type="match status" value="1"/>
</dbReference>
<evidence type="ECO:0000256" key="1">
    <source>
        <dbReference type="ARBA" id="ARBA00023015"/>
    </source>
</evidence>
<dbReference type="SUPFAM" id="SSF51215">
    <property type="entry name" value="Regulatory protein AraC"/>
    <property type="match status" value="1"/>
</dbReference>
<dbReference type="Proteomes" id="UP001597318">
    <property type="component" value="Unassembled WGS sequence"/>
</dbReference>
<evidence type="ECO:0000259" key="4">
    <source>
        <dbReference type="PROSITE" id="PS01124"/>
    </source>
</evidence>
<keyword evidence="6" id="KW-1185">Reference proteome</keyword>
<evidence type="ECO:0000256" key="2">
    <source>
        <dbReference type="ARBA" id="ARBA00023125"/>
    </source>
</evidence>
<feature type="domain" description="HTH araC/xylS-type" evidence="4">
    <location>
        <begin position="194"/>
        <end position="292"/>
    </location>
</feature>
<proteinExistence type="predicted"/>
<dbReference type="PROSITE" id="PS00041">
    <property type="entry name" value="HTH_ARAC_FAMILY_1"/>
    <property type="match status" value="1"/>
</dbReference>
<sequence>MEKKKKPDGFELERLLVLPDYVVREMEKHPLIAPFYVTDIGYFPRAKFHYRERSSGCDTHIVIYCAEGEGWVEIDDTTLTIKPNMLIHIPKGIPHRYGASEQTPWSIYWFHLDGTQVQEYIEGLELQRDLFQLNFIEFVRFVEIFNHCFDVLSNKVYSHLHHIHVSQSIKYLLSIVSVSSGFTNQEVKKELYLDKAINYMNENITNTIKLDDIAKYAGLSRQHLTHLFKSQTNYPPIDYFIRMKMQKAAQMLVLTNSSIKQTAISVGIDDPYYFSRTFKKIMGSSPSEYRQIEKG</sequence>
<dbReference type="Pfam" id="PF02311">
    <property type="entry name" value="AraC_binding"/>
    <property type="match status" value="1"/>
</dbReference>
<dbReference type="SMART" id="SM00342">
    <property type="entry name" value="HTH_ARAC"/>
    <property type="match status" value="1"/>
</dbReference>
<reference evidence="6" key="1">
    <citation type="journal article" date="2019" name="Int. J. Syst. Evol. Microbiol.">
        <title>The Global Catalogue of Microorganisms (GCM) 10K type strain sequencing project: providing services to taxonomists for standard genome sequencing and annotation.</title>
        <authorList>
            <consortium name="The Broad Institute Genomics Platform"/>
            <consortium name="The Broad Institute Genome Sequencing Center for Infectious Disease"/>
            <person name="Wu L."/>
            <person name="Ma J."/>
        </authorList>
    </citation>
    <scope>NUCLEOTIDE SEQUENCE [LARGE SCALE GENOMIC DNA]</scope>
    <source>
        <strain evidence="6">CGMCC 1.15474</strain>
    </source>
</reference>
<dbReference type="PROSITE" id="PS01124">
    <property type="entry name" value="HTH_ARAC_FAMILY_2"/>
    <property type="match status" value="1"/>
</dbReference>
<evidence type="ECO:0000313" key="6">
    <source>
        <dbReference type="Proteomes" id="UP001597318"/>
    </source>
</evidence>
<organism evidence="5 6">
    <name type="scientific">Metabacillus endolithicus</name>
    <dbReference type="NCBI Taxonomy" id="1535204"/>
    <lineage>
        <taxon>Bacteria</taxon>
        <taxon>Bacillati</taxon>
        <taxon>Bacillota</taxon>
        <taxon>Bacilli</taxon>
        <taxon>Bacillales</taxon>
        <taxon>Bacillaceae</taxon>
        <taxon>Metabacillus</taxon>
    </lineage>
</organism>
<comment type="caution">
    <text evidence="5">The sequence shown here is derived from an EMBL/GenBank/DDBJ whole genome shotgun (WGS) entry which is preliminary data.</text>
</comment>
<accession>A0ABW5BRV4</accession>
<dbReference type="PANTHER" id="PTHR43280">
    <property type="entry name" value="ARAC-FAMILY TRANSCRIPTIONAL REGULATOR"/>
    <property type="match status" value="1"/>
</dbReference>
<name>A0ABW5BRV4_9BACI</name>
<dbReference type="CDD" id="cd06986">
    <property type="entry name" value="cupin_MmsR-like_N"/>
    <property type="match status" value="1"/>
</dbReference>
<dbReference type="InterPro" id="IPR018062">
    <property type="entry name" value="HTH_AraC-typ_CS"/>
</dbReference>
<dbReference type="RefSeq" id="WP_379049380.1">
    <property type="nucleotide sequence ID" value="NZ_JBHUIK010000001.1"/>
</dbReference>
<dbReference type="InterPro" id="IPR018060">
    <property type="entry name" value="HTH_AraC"/>
</dbReference>
<dbReference type="Gene3D" id="2.60.120.10">
    <property type="entry name" value="Jelly Rolls"/>
    <property type="match status" value="1"/>
</dbReference>
<dbReference type="InterPro" id="IPR003313">
    <property type="entry name" value="AraC-bd"/>
</dbReference>
<keyword evidence="3" id="KW-0804">Transcription</keyword>
<keyword evidence="2" id="KW-0238">DNA-binding</keyword>
<protein>
    <submittedName>
        <fullName evidence="5">AraC family transcriptional regulator</fullName>
    </submittedName>
</protein>
<gene>
    <name evidence="5" type="ORF">ACFSKK_00395</name>
</gene>
<keyword evidence="1" id="KW-0805">Transcription regulation</keyword>
<dbReference type="InterPro" id="IPR037923">
    <property type="entry name" value="HTH-like"/>
</dbReference>
<dbReference type="InterPro" id="IPR009057">
    <property type="entry name" value="Homeodomain-like_sf"/>
</dbReference>